<sequence length="143" mass="16644">MHGKGFRITCGIQFHQKPLSPFQNPGFPNRTVPDETQWEHRTGWLPVFSRVFPVLQSFLPSLSVFPSVGGYLPTSFQWSRILSGISWRFSLQRLPIREYYLLHHPSLPENRSPASDLLSHILPSLHQLPRFQIRRLLNPVYKS</sequence>
<dbReference type="EMBL" id="VSSQ01035185">
    <property type="protein sequence ID" value="MPM87347.1"/>
    <property type="molecule type" value="Genomic_DNA"/>
</dbReference>
<protein>
    <submittedName>
        <fullName evidence="1">Uncharacterized protein</fullName>
    </submittedName>
</protein>
<organism evidence="1">
    <name type="scientific">bioreactor metagenome</name>
    <dbReference type="NCBI Taxonomy" id="1076179"/>
    <lineage>
        <taxon>unclassified sequences</taxon>
        <taxon>metagenomes</taxon>
        <taxon>ecological metagenomes</taxon>
    </lineage>
</organism>
<name>A0A645DDM3_9ZZZZ</name>
<gene>
    <name evidence="1" type="ORF">SDC9_134443</name>
</gene>
<evidence type="ECO:0000313" key="1">
    <source>
        <dbReference type="EMBL" id="MPM87347.1"/>
    </source>
</evidence>
<dbReference type="AlphaFoldDB" id="A0A645DDM3"/>
<accession>A0A645DDM3</accession>
<proteinExistence type="predicted"/>
<reference evidence="1" key="1">
    <citation type="submission" date="2019-08" db="EMBL/GenBank/DDBJ databases">
        <authorList>
            <person name="Kucharzyk K."/>
            <person name="Murdoch R.W."/>
            <person name="Higgins S."/>
            <person name="Loffler F."/>
        </authorList>
    </citation>
    <scope>NUCLEOTIDE SEQUENCE</scope>
</reference>
<comment type="caution">
    <text evidence="1">The sequence shown here is derived from an EMBL/GenBank/DDBJ whole genome shotgun (WGS) entry which is preliminary data.</text>
</comment>